<dbReference type="GO" id="GO:0004497">
    <property type="term" value="F:monooxygenase activity"/>
    <property type="evidence" value="ECO:0007669"/>
    <property type="project" value="UniProtKB-KW"/>
</dbReference>
<dbReference type="Proteomes" id="UP000720508">
    <property type="component" value="Unassembled WGS sequence"/>
</dbReference>
<proteinExistence type="predicted"/>
<name>A0ABS6CUF5_9ACTN</name>
<feature type="compositionally biased region" description="Low complexity" evidence="1">
    <location>
        <begin position="91"/>
        <end position="106"/>
    </location>
</feature>
<protein>
    <submittedName>
        <fullName evidence="2">Nitronate monooxygenase</fullName>
    </submittedName>
</protein>
<keyword evidence="2" id="KW-0560">Oxidoreductase</keyword>
<feature type="compositionally biased region" description="Gly residues" evidence="1">
    <location>
        <begin position="58"/>
        <end position="67"/>
    </location>
</feature>
<accession>A0ABS6CUF5</accession>
<organism evidence="2 3">
    <name type="scientific">Streptomyces niphimycinicus</name>
    <dbReference type="NCBI Taxonomy" id="2842201"/>
    <lineage>
        <taxon>Bacteria</taxon>
        <taxon>Bacillati</taxon>
        <taxon>Actinomycetota</taxon>
        <taxon>Actinomycetes</taxon>
        <taxon>Kitasatosporales</taxon>
        <taxon>Streptomycetaceae</taxon>
        <taxon>Streptomyces</taxon>
    </lineage>
</organism>
<gene>
    <name evidence="2" type="ORF">KN815_41545</name>
</gene>
<dbReference type="Pfam" id="PF03060">
    <property type="entry name" value="NMO"/>
    <property type="match status" value="1"/>
</dbReference>
<feature type="region of interest" description="Disordered" evidence="1">
    <location>
        <begin position="55"/>
        <end position="106"/>
    </location>
</feature>
<sequence>MATTPPALRTRFTELVGCTVPVQQAGMGWVSGVDLAAAVSEAGGLGMVGRGARRVAGRLGGGGTGGDPGRRRHEDRTRRGRDPRTRHRRGGPPARGAPRPGFRLTA</sequence>
<keyword evidence="3" id="KW-1185">Reference proteome</keyword>
<keyword evidence="2" id="KW-0503">Monooxygenase</keyword>
<dbReference type="EMBL" id="JAHLEM010000742">
    <property type="protein sequence ID" value="MBU3870300.1"/>
    <property type="molecule type" value="Genomic_DNA"/>
</dbReference>
<reference evidence="2 3" key="1">
    <citation type="submission" date="2021-06" db="EMBL/GenBank/DDBJ databases">
        <authorList>
            <person name="Pan X."/>
        </authorList>
    </citation>
    <scope>NUCLEOTIDE SEQUENCE [LARGE SCALE GENOMIC DNA]</scope>
    <source>
        <strain evidence="2 3">4503</strain>
    </source>
</reference>
<evidence type="ECO:0000256" key="1">
    <source>
        <dbReference type="SAM" id="MobiDB-lite"/>
    </source>
</evidence>
<evidence type="ECO:0000313" key="3">
    <source>
        <dbReference type="Proteomes" id="UP000720508"/>
    </source>
</evidence>
<feature type="compositionally biased region" description="Basic and acidic residues" evidence="1">
    <location>
        <begin position="68"/>
        <end position="83"/>
    </location>
</feature>
<evidence type="ECO:0000313" key="2">
    <source>
        <dbReference type="EMBL" id="MBU3870300.1"/>
    </source>
</evidence>
<comment type="caution">
    <text evidence="2">The sequence shown here is derived from an EMBL/GenBank/DDBJ whole genome shotgun (WGS) entry which is preliminary data.</text>
</comment>